<dbReference type="OrthoDB" id="9800846at2"/>
<dbReference type="Gene3D" id="3.40.50.720">
    <property type="entry name" value="NAD(P)-binding Rossmann-like Domain"/>
    <property type="match status" value="1"/>
</dbReference>
<keyword evidence="1" id="KW-0560">Oxidoreductase</keyword>
<evidence type="ECO:0000259" key="2">
    <source>
        <dbReference type="Pfam" id="PF01408"/>
    </source>
</evidence>
<dbReference type="Pfam" id="PF22725">
    <property type="entry name" value="GFO_IDH_MocA_C3"/>
    <property type="match status" value="1"/>
</dbReference>
<proteinExistence type="predicted"/>
<evidence type="ECO:0000259" key="3">
    <source>
        <dbReference type="Pfam" id="PF22725"/>
    </source>
</evidence>
<gene>
    <name evidence="4" type="ORF">SAMN02982931_03938</name>
</gene>
<dbReference type="PANTHER" id="PTHR43818:SF11">
    <property type="entry name" value="BCDNA.GH03377"/>
    <property type="match status" value="1"/>
</dbReference>
<evidence type="ECO:0000256" key="1">
    <source>
        <dbReference type="ARBA" id="ARBA00023002"/>
    </source>
</evidence>
<dbReference type="InterPro" id="IPR050463">
    <property type="entry name" value="Gfo/Idh/MocA_oxidrdct_glycsds"/>
</dbReference>
<dbReference type="RefSeq" id="WP_139167899.1">
    <property type="nucleotide sequence ID" value="NZ_FMXQ01000009.1"/>
</dbReference>
<evidence type="ECO:0000313" key="5">
    <source>
        <dbReference type="Proteomes" id="UP000199071"/>
    </source>
</evidence>
<dbReference type="SUPFAM" id="SSF55347">
    <property type="entry name" value="Glyceraldehyde-3-phosphate dehydrogenase-like, C-terminal domain"/>
    <property type="match status" value="1"/>
</dbReference>
<dbReference type="SUPFAM" id="SSF51735">
    <property type="entry name" value="NAD(P)-binding Rossmann-fold domains"/>
    <property type="match status" value="1"/>
</dbReference>
<dbReference type="PANTHER" id="PTHR43818">
    <property type="entry name" value="BCDNA.GH03377"/>
    <property type="match status" value="1"/>
</dbReference>
<dbReference type="AlphaFoldDB" id="A0A1G6DZG1"/>
<keyword evidence="5" id="KW-1185">Reference proteome</keyword>
<reference evidence="4 5" key="1">
    <citation type="submission" date="2016-10" db="EMBL/GenBank/DDBJ databases">
        <authorList>
            <person name="de Groot N.N."/>
        </authorList>
    </citation>
    <scope>NUCLEOTIDE SEQUENCE [LARGE SCALE GENOMIC DNA]</scope>
    <source>
        <strain evidence="4 5">ATCC 35022</strain>
    </source>
</reference>
<protein>
    <submittedName>
        <fullName evidence="4">Predicted dehydrogenase</fullName>
    </submittedName>
</protein>
<feature type="domain" description="GFO/IDH/MocA-like oxidoreductase" evidence="3">
    <location>
        <begin position="132"/>
        <end position="244"/>
    </location>
</feature>
<dbReference type="Pfam" id="PF01408">
    <property type="entry name" value="GFO_IDH_MocA"/>
    <property type="match status" value="1"/>
</dbReference>
<dbReference type="Gene3D" id="3.30.360.10">
    <property type="entry name" value="Dihydrodipicolinate Reductase, domain 2"/>
    <property type="match status" value="1"/>
</dbReference>
<dbReference type="GO" id="GO:0016491">
    <property type="term" value="F:oxidoreductase activity"/>
    <property type="evidence" value="ECO:0007669"/>
    <property type="project" value="UniProtKB-KW"/>
</dbReference>
<name>A0A1G6DZG1_9HYPH</name>
<evidence type="ECO:0000313" key="4">
    <source>
        <dbReference type="EMBL" id="SDB50521.1"/>
    </source>
</evidence>
<dbReference type="InterPro" id="IPR036291">
    <property type="entry name" value="NAD(P)-bd_dom_sf"/>
</dbReference>
<dbReference type="GO" id="GO:0000166">
    <property type="term" value="F:nucleotide binding"/>
    <property type="evidence" value="ECO:0007669"/>
    <property type="project" value="InterPro"/>
</dbReference>
<dbReference type="InterPro" id="IPR055170">
    <property type="entry name" value="GFO_IDH_MocA-like_dom"/>
</dbReference>
<sequence>MRIGILGSGFMGGTHARAYAKVPGVEIVAVSSRHLDKAEKLAAEVGAKATTDDRAIIEDPTIDAISNTLPTNLHPDSTIAALNAGKHVLLEKPFALTGPDCDGMIATAGSTGKILMLAHVCRFWGEYGSLVEFVHAGKLGKPISAVASRLSQLPAWADWFVDPALSGGAVLDLSVHDFDVVNWVLGTPKTVYARGKEARPGLWNDIQASVDYGDANGLVEGSEFMPADYPFSCGLKVLCEGGVIEFRFQAGGASVEMGGGSSLTVHEPGKAYPLDPKPGDAYDNQIACFVDCVREGRAPTLGTPEQGRLAVRTANAARESMETGAVVSV</sequence>
<accession>A0A1G6DZG1</accession>
<dbReference type="STRING" id="665467.SAMN02982931_03938"/>
<dbReference type="Proteomes" id="UP000199071">
    <property type="component" value="Unassembled WGS sequence"/>
</dbReference>
<organism evidence="4 5">
    <name type="scientific">Bauldia litoralis</name>
    <dbReference type="NCBI Taxonomy" id="665467"/>
    <lineage>
        <taxon>Bacteria</taxon>
        <taxon>Pseudomonadati</taxon>
        <taxon>Pseudomonadota</taxon>
        <taxon>Alphaproteobacteria</taxon>
        <taxon>Hyphomicrobiales</taxon>
        <taxon>Kaistiaceae</taxon>
        <taxon>Bauldia</taxon>
    </lineage>
</organism>
<feature type="domain" description="Gfo/Idh/MocA-like oxidoreductase N-terminal" evidence="2">
    <location>
        <begin position="1"/>
        <end position="119"/>
    </location>
</feature>
<dbReference type="InterPro" id="IPR000683">
    <property type="entry name" value="Gfo/Idh/MocA-like_OxRdtase_N"/>
</dbReference>
<dbReference type="EMBL" id="FMXQ01000009">
    <property type="protein sequence ID" value="SDB50521.1"/>
    <property type="molecule type" value="Genomic_DNA"/>
</dbReference>